<name>A0A9Q3H294_9BASI</name>
<evidence type="ECO:0000313" key="1">
    <source>
        <dbReference type="EMBL" id="MBW0486805.1"/>
    </source>
</evidence>
<sequence>MNRRWGAVTPERRYKPSSITQLFTKIQQEGGIINMTQYKKLIGEYESIINYLKRYQYIQRDINHSQEIFASLSSSAQEYISKEMIKDKGMVQDLDCGYIISRLEILKLYIAKDLEAKVLIQQKKSSQAKSQEKKTMFEEESWEEVLKKIKDITQKIKNPHPQEN</sequence>
<reference evidence="1" key="1">
    <citation type="submission" date="2021-03" db="EMBL/GenBank/DDBJ databases">
        <title>Draft genome sequence of rust myrtle Austropuccinia psidii MF-1, a brazilian biotype.</title>
        <authorList>
            <person name="Quecine M.C."/>
            <person name="Pachon D.M.R."/>
            <person name="Bonatelli M.L."/>
            <person name="Correr F.H."/>
            <person name="Franceschini L.M."/>
            <person name="Leite T.F."/>
            <person name="Margarido G.R.A."/>
            <person name="Almeida C.A."/>
            <person name="Ferrarezi J.A."/>
            <person name="Labate C.A."/>
        </authorList>
    </citation>
    <scope>NUCLEOTIDE SEQUENCE</scope>
    <source>
        <strain evidence="1">MF-1</strain>
    </source>
</reference>
<dbReference type="AlphaFoldDB" id="A0A9Q3H294"/>
<evidence type="ECO:0000313" key="2">
    <source>
        <dbReference type="Proteomes" id="UP000765509"/>
    </source>
</evidence>
<protein>
    <submittedName>
        <fullName evidence="1">Uncharacterized protein</fullName>
    </submittedName>
</protein>
<dbReference type="OrthoDB" id="2961286at2759"/>
<dbReference type="EMBL" id="AVOT02008817">
    <property type="protein sequence ID" value="MBW0486805.1"/>
    <property type="molecule type" value="Genomic_DNA"/>
</dbReference>
<organism evidence="1 2">
    <name type="scientific">Austropuccinia psidii MF-1</name>
    <dbReference type="NCBI Taxonomy" id="1389203"/>
    <lineage>
        <taxon>Eukaryota</taxon>
        <taxon>Fungi</taxon>
        <taxon>Dikarya</taxon>
        <taxon>Basidiomycota</taxon>
        <taxon>Pucciniomycotina</taxon>
        <taxon>Pucciniomycetes</taxon>
        <taxon>Pucciniales</taxon>
        <taxon>Sphaerophragmiaceae</taxon>
        <taxon>Austropuccinia</taxon>
    </lineage>
</organism>
<dbReference type="Proteomes" id="UP000765509">
    <property type="component" value="Unassembled WGS sequence"/>
</dbReference>
<proteinExistence type="predicted"/>
<comment type="caution">
    <text evidence="1">The sequence shown here is derived from an EMBL/GenBank/DDBJ whole genome shotgun (WGS) entry which is preliminary data.</text>
</comment>
<accession>A0A9Q3H294</accession>
<gene>
    <name evidence="1" type="ORF">O181_026520</name>
</gene>
<keyword evidence="2" id="KW-1185">Reference proteome</keyword>